<evidence type="ECO:0000313" key="1">
    <source>
        <dbReference type="EMBL" id="TDX27722.1"/>
    </source>
</evidence>
<comment type="caution">
    <text evidence="1">The sequence shown here is derived from an EMBL/GenBank/DDBJ whole genome shotgun (WGS) entry which is preliminary data.</text>
</comment>
<protein>
    <submittedName>
        <fullName evidence="1">Uncharacterized protein</fullName>
    </submittedName>
</protein>
<organism evidence="1 2">
    <name type="scientific">Rhodovulum visakhapatnamense</name>
    <dbReference type="NCBI Taxonomy" id="364297"/>
    <lineage>
        <taxon>Bacteria</taxon>
        <taxon>Pseudomonadati</taxon>
        <taxon>Pseudomonadota</taxon>
        <taxon>Alphaproteobacteria</taxon>
        <taxon>Rhodobacterales</taxon>
        <taxon>Paracoccaceae</taxon>
        <taxon>Rhodovulum</taxon>
    </lineage>
</organism>
<proteinExistence type="predicted"/>
<dbReference type="Proteomes" id="UP000295484">
    <property type="component" value="Unassembled WGS sequence"/>
</dbReference>
<gene>
    <name evidence="1" type="ORF">EV657_11447</name>
</gene>
<dbReference type="EMBL" id="SOEB01000014">
    <property type="protein sequence ID" value="TDX27722.1"/>
    <property type="molecule type" value="Genomic_DNA"/>
</dbReference>
<evidence type="ECO:0000313" key="2">
    <source>
        <dbReference type="Proteomes" id="UP000295484"/>
    </source>
</evidence>
<reference evidence="1 2" key="1">
    <citation type="submission" date="2019-03" db="EMBL/GenBank/DDBJ databases">
        <title>Genomic Encyclopedia of Type Strains, Phase IV (KMG-IV): sequencing the most valuable type-strain genomes for metagenomic binning, comparative biology and taxonomic classification.</title>
        <authorList>
            <person name="Goeker M."/>
        </authorList>
    </citation>
    <scope>NUCLEOTIDE SEQUENCE [LARGE SCALE GENOMIC DNA]</scope>
    <source>
        <strain evidence="1 2">JA181</strain>
    </source>
</reference>
<name>A0A4R8FQJ4_9RHOB</name>
<sequence>MKEFQNNKNMAGETPRIQLKIEIDPAEVANPLQNLNLTQHKS</sequence>
<accession>A0A4R8FQJ4</accession>
<dbReference type="AlphaFoldDB" id="A0A4R8FQJ4"/>